<feature type="binding site" evidence="5">
    <location>
        <position position="31"/>
    </location>
    <ligand>
        <name>substrate</name>
    </ligand>
</feature>
<dbReference type="HAMAP" id="MF_01260">
    <property type="entry name" value="Carboxylester"/>
    <property type="match status" value="1"/>
</dbReference>
<evidence type="ECO:0000256" key="5">
    <source>
        <dbReference type="HAMAP-Rule" id="MF_01260"/>
    </source>
</evidence>
<dbReference type="AlphaFoldDB" id="A0A410H6F4"/>
<comment type="subcellular location">
    <subcellularLocation>
        <location evidence="5">Cytoplasm</location>
    </subcellularLocation>
</comment>
<dbReference type="InterPro" id="IPR000639">
    <property type="entry name" value="Epox_hydrolase-like"/>
</dbReference>
<proteinExistence type="inferred from homology"/>
<gene>
    <name evidence="5 7" type="primary">bioH</name>
    <name evidence="7" type="ORF">EPV75_10910</name>
</gene>
<feature type="binding site" evidence="5">
    <location>
        <begin position="96"/>
        <end position="97"/>
    </location>
    <ligand>
        <name>substrate</name>
    </ligand>
</feature>
<dbReference type="EMBL" id="CP035033">
    <property type="protein sequence ID" value="QAB16512.1"/>
    <property type="molecule type" value="Genomic_DNA"/>
</dbReference>
<feature type="binding site" evidence="5">
    <location>
        <position position="250"/>
    </location>
    <ligand>
        <name>substrate</name>
    </ligand>
</feature>
<dbReference type="Gene3D" id="3.40.50.1820">
    <property type="entry name" value="alpha/beta hydrolase"/>
    <property type="match status" value="1"/>
</dbReference>
<keyword evidence="4 5" id="KW-0378">Hydrolase</keyword>
<dbReference type="Pfam" id="PF00561">
    <property type="entry name" value="Abhydrolase_1"/>
    <property type="match status" value="1"/>
</dbReference>
<dbReference type="Proteomes" id="UP000285478">
    <property type="component" value="Chromosome"/>
</dbReference>
<feature type="active site" evidence="5">
    <location>
        <position position="222"/>
    </location>
</feature>
<evidence type="ECO:0000313" key="7">
    <source>
        <dbReference type="EMBL" id="QAB16512.1"/>
    </source>
</evidence>
<dbReference type="PRINTS" id="PR00111">
    <property type="entry name" value="ABHYDROLASE"/>
</dbReference>
<keyword evidence="3 5" id="KW-0093">Biotin biosynthesis</keyword>
<comment type="function">
    <text evidence="5">The physiological role of BioH is to remove the methyl group introduced by BioC when the pimeloyl moiety is complete. It allows to synthesize pimeloyl-ACP via the fatty acid synthetic pathway through the hydrolysis of the ester bonds of pimeloyl-ACP esters.</text>
</comment>
<feature type="domain" description="AB hydrolase-1" evidence="6">
    <location>
        <begin position="27"/>
        <end position="257"/>
    </location>
</feature>
<dbReference type="GO" id="GO:0009102">
    <property type="term" value="P:biotin biosynthetic process"/>
    <property type="evidence" value="ECO:0007669"/>
    <property type="project" value="UniProtKB-UniRule"/>
</dbReference>
<protein>
    <recommendedName>
        <fullName evidence="5">Pimeloyl-[acyl-carrier protein] methyl ester esterase</fullName>
        <ecNumber evidence="5">3.1.1.85</ecNumber>
    </recommendedName>
    <alternativeName>
        <fullName evidence="5">Biotin synthesis protein BioH</fullName>
    </alternativeName>
    <alternativeName>
        <fullName evidence="5">Carboxylesterase BioH</fullName>
    </alternativeName>
</protein>
<dbReference type="SUPFAM" id="SSF53474">
    <property type="entry name" value="alpha/beta-Hydrolases"/>
    <property type="match status" value="1"/>
</dbReference>
<dbReference type="GO" id="GO:0090499">
    <property type="term" value="F:pimelyl-[acyl-carrier protein] methyl ester esterase activity"/>
    <property type="evidence" value="ECO:0007669"/>
    <property type="project" value="UniProtKB-EC"/>
</dbReference>
<dbReference type="GO" id="GO:0016020">
    <property type="term" value="C:membrane"/>
    <property type="evidence" value="ECO:0007669"/>
    <property type="project" value="TreeGrafter"/>
</dbReference>
<comment type="subunit">
    <text evidence="5">Monomer.</text>
</comment>
<comment type="catalytic activity">
    <reaction evidence="5">
        <text>6-carboxyhexanoyl-[ACP] methyl ester + H2O = 6-carboxyhexanoyl-[ACP] + methanol + H(+)</text>
        <dbReference type="Rhea" id="RHEA:42700"/>
        <dbReference type="Rhea" id="RHEA-COMP:9955"/>
        <dbReference type="Rhea" id="RHEA-COMP:10186"/>
        <dbReference type="ChEBI" id="CHEBI:15377"/>
        <dbReference type="ChEBI" id="CHEBI:15378"/>
        <dbReference type="ChEBI" id="CHEBI:17790"/>
        <dbReference type="ChEBI" id="CHEBI:78846"/>
        <dbReference type="ChEBI" id="CHEBI:82735"/>
        <dbReference type="EC" id="3.1.1.85"/>
    </reaction>
</comment>
<dbReference type="KEGG" id="htr:EPV75_10910"/>
<keyword evidence="8" id="KW-1185">Reference proteome</keyword>
<evidence type="ECO:0000256" key="1">
    <source>
        <dbReference type="ARBA" id="ARBA00022487"/>
    </source>
</evidence>
<dbReference type="NCBIfam" id="TIGR01738">
    <property type="entry name" value="bioH"/>
    <property type="match status" value="1"/>
</dbReference>
<name>A0A410H6F4_9GAMM</name>
<evidence type="ECO:0000259" key="6">
    <source>
        <dbReference type="Pfam" id="PF00561"/>
    </source>
</evidence>
<dbReference type="PANTHER" id="PTHR43798:SF31">
    <property type="entry name" value="AB HYDROLASE SUPERFAMILY PROTEIN YCLE"/>
    <property type="match status" value="1"/>
</dbReference>
<evidence type="ECO:0000256" key="2">
    <source>
        <dbReference type="ARBA" id="ARBA00022490"/>
    </source>
</evidence>
<comment type="similarity">
    <text evidence="5">Belongs to the AB hydrolase superfamily. Carboxylesterase BioH family.</text>
</comment>
<evidence type="ECO:0000256" key="4">
    <source>
        <dbReference type="ARBA" id="ARBA00022801"/>
    </source>
</evidence>
<organism evidence="7 8">
    <name type="scientific">Hydrogenovibrio thermophilus</name>
    <dbReference type="NCBI Taxonomy" id="265883"/>
    <lineage>
        <taxon>Bacteria</taxon>
        <taxon>Pseudomonadati</taxon>
        <taxon>Pseudomonadota</taxon>
        <taxon>Gammaproteobacteria</taxon>
        <taxon>Thiotrichales</taxon>
        <taxon>Piscirickettsiaceae</taxon>
        <taxon>Hydrogenovibrio</taxon>
    </lineage>
</organism>
<evidence type="ECO:0000313" key="8">
    <source>
        <dbReference type="Proteomes" id="UP000285478"/>
    </source>
</evidence>
<dbReference type="InterPro" id="IPR050266">
    <property type="entry name" value="AB_hydrolase_sf"/>
</dbReference>
<dbReference type="InterPro" id="IPR029058">
    <property type="entry name" value="AB_hydrolase_fold"/>
</dbReference>
<keyword evidence="1 5" id="KW-0719">Serine esterase</keyword>
<feature type="binding site" evidence="5">
    <location>
        <begin position="158"/>
        <end position="162"/>
    </location>
    <ligand>
        <name>substrate</name>
    </ligand>
</feature>
<comment type="pathway">
    <text evidence="5">Cofactor biosynthesis; biotin biosynthesis.</text>
</comment>
<dbReference type="PRINTS" id="PR00412">
    <property type="entry name" value="EPOXHYDRLASE"/>
</dbReference>
<accession>A0A410H6F4</accession>
<evidence type="ECO:0000256" key="3">
    <source>
        <dbReference type="ARBA" id="ARBA00022756"/>
    </source>
</evidence>
<sequence length="275" mass="31328">MTPLTLHTDMLPYTGEGAKEAVENLTLIHGWAAENSIWQDWAIEFLCPHYRVHLIELPGFGQSPHFEHLENGRIDQAWLESLIQALPDHTHLLGWSLGGLLAQQIALREPERVKSLVCLASTPRFVQNDGWRWAVSPPLMADFIKALGVEYVGVLKQFWNLQLQGTENARPLMKRLRQHMSHRSLPHYSGLLQGLYLLRDIDNRDALLNLTQPTLWLLGEHDPLIPKELIQALSELQPDGETRILPGAGHMPFFSHPEDTARELLAFLRAHPYHS</sequence>
<reference evidence="7 8" key="1">
    <citation type="journal article" date="2018" name="Environ. Microbiol.">
        <title>Genomes of ubiquitous marine and hypersaline Hydrogenovibrio, Thiomicrorhabdus and Thiomicrospira spp. encode a diversity of mechanisms to sustain chemolithoautotrophy in heterogeneous environments.</title>
        <authorList>
            <person name="Scott K.M."/>
            <person name="Williams J."/>
            <person name="Porter C.M.B."/>
            <person name="Russel S."/>
            <person name="Harmer T.L."/>
            <person name="Paul J.H."/>
            <person name="Antonen K.M."/>
            <person name="Bridges M.K."/>
            <person name="Camper G.J."/>
            <person name="Campla C.K."/>
            <person name="Casella L.G."/>
            <person name="Chase E."/>
            <person name="Conrad J.W."/>
            <person name="Cruz M.C."/>
            <person name="Dunlap D.S."/>
            <person name="Duran L."/>
            <person name="Fahsbender E.M."/>
            <person name="Goldsmith D.B."/>
            <person name="Keeley R.F."/>
            <person name="Kondoff M.R."/>
            <person name="Kussy B.I."/>
            <person name="Lane M.K."/>
            <person name="Lawler S."/>
            <person name="Leigh B.A."/>
            <person name="Lewis C."/>
            <person name="Lostal L.M."/>
            <person name="Marking D."/>
            <person name="Mancera P.A."/>
            <person name="McClenthan E.C."/>
            <person name="McIntyre E.A."/>
            <person name="Mine J.A."/>
            <person name="Modi S."/>
            <person name="Moore B.D."/>
            <person name="Morgan W.A."/>
            <person name="Nelson K.M."/>
            <person name="Nguyen K.N."/>
            <person name="Ogburn N."/>
            <person name="Parrino D.G."/>
            <person name="Pedapudi A.D."/>
            <person name="Pelham R.P."/>
            <person name="Preece A.M."/>
            <person name="Rampersad E.A."/>
            <person name="Richardson J.C."/>
            <person name="Rodgers C.M."/>
            <person name="Schaffer B.L."/>
            <person name="Sheridan N.E."/>
            <person name="Solone M.R."/>
            <person name="Staley Z.R."/>
            <person name="Tabuchi M."/>
            <person name="Waide R.J."/>
            <person name="Wanjugi P.W."/>
            <person name="Young S."/>
            <person name="Clum A."/>
            <person name="Daum C."/>
            <person name="Huntemann M."/>
            <person name="Ivanova N."/>
            <person name="Kyrpides N."/>
            <person name="Mikhailova N."/>
            <person name="Palaniappan K."/>
            <person name="Pillay M."/>
            <person name="Reddy T.B.K."/>
            <person name="Shapiro N."/>
            <person name="Stamatis D."/>
            <person name="Varghese N."/>
            <person name="Woyke T."/>
            <person name="Boden R."/>
            <person name="Freyermuth S.K."/>
            <person name="Kerfeld C.A."/>
        </authorList>
    </citation>
    <scope>NUCLEOTIDE SEQUENCE [LARGE SCALE GENOMIC DNA]</scope>
    <source>
        <strain evidence="7 8">JR-2</strain>
    </source>
</reference>
<dbReference type="InterPro" id="IPR010076">
    <property type="entry name" value="BioH"/>
</dbReference>
<feature type="active site" description="Nucleophile" evidence="5">
    <location>
        <position position="96"/>
    </location>
</feature>
<dbReference type="InterPro" id="IPR000073">
    <property type="entry name" value="AB_hydrolase_1"/>
</dbReference>
<dbReference type="EC" id="3.1.1.85" evidence="5"/>
<dbReference type="GO" id="GO:0005737">
    <property type="term" value="C:cytoplasm"/>
    <property type="evidence" value="ECO:0007669"/>
    <property type="project" value="UniProtKB-SubCell"/>
</dbReference>
<keyword evidence="2 5" id="KW-0963">Cytoplasm</keyword>
<feature type="active site" evidence="5">
    <location>
        <position position="250"/>
    </location>
</feature>
<dbReference type="PANTHER" id="PTHR43798">
    <property type="entry name" value="MONOACYLGLYCEROL LIPASE"/>
    <property type="match status" value="1"/>
</dbReference>